<reference evidence="1 2" key="1">
    <citation type="submission" date="2015-12" db="EMBL/GenBank/DDBJ databases">
        <title>Draft genome sequence of Moniliophthora roreri, the causal agent of frosty pod rot of cacao.</title>
        <authorList>
            <person name="Aime M.C."/>
            <person name="Diaz-Valderrama J.R."/>
            <person name="Kijpornyongpan T."/>
            <person name="Phillips-Mora W."/>
        </authorList>
    </citation>
    <scope>NUCLEOTIDE SEQUENCE [LARGE SCALE GENOMIC DNA]</scope>
    <source>
        <strain evidence="1 2">MCA 2952</strain>
    </source>
</reference>
<dbReference type="Proteomes" id="UP000054988">
    <property type="component" value="Unassembled WGS sequence"/>
</dbReference>
<evidence type="ECO:0000313" key="2">
    <source>
        <dbReference type="Proteomes" id="UP000054988"/>
    </source>
</evidence>
<proteinExistence type="predicted"/>
<sequence length="147" mass="16734">MAVELTASKLALLQNTSQDPTIRYLQNLAIYACSAYEAVLEHGEKPGSPHYLLALDLCEKVHQVVSVHQPYPTEVRTPMGGEFMTSCLRVQQMGFRDAAEDIHRFIQKRYKKNLLVRMGRSMLGIDSRAIRKLAARLREGYDQLQID</sequence>
<accession>A0A0W0GFN6</accession>
<dbReference type="EMBL" id="LATX01000043">
    <property type="protein sequence ID" value="KTB47346.1"/>
    <property type="molecule type" value="Genomic_DNA"/>
</dbReference>
<gene>
    <name evidence="1" type="ORF">WG66_73</name>
</gene>
<name>A0A0W0GFN6_MONRR</name>
<protein>
    <submittedName>
        <fullName evidence="1">Uncharacterized protein</fullName>
    </submittedName>
</protein>
<organism evidence="1 2">
    <name type="scientific">Moniliophthora roreri</name>
    <name type="common">Frosty pod rot fungus</name>
    <name type="synonym">Monilia roreri</name>
    <dbReference type="NCBI Taxonomy" id="221103"/>
    <lineage>
        <taxon>Eukaryota</taxon>
        <taxon>Fungi</taxon>
        <taxon>Dikarya</taxon>
        <taxon>Basidiomycota</taxon>
        <taxon>Agaricomycotina</taxon>
        <taxon>Agaricomycetes</taxon>
        <taxon>Agaricomycetidae</taxon>
        <taxon>Agaricales</taxon>
        <taxon>Marasmiineae</taxon>
        <taxon>Marasmiaceae</taxon>
        <taxon>Moniliophthora</taxon>
    </lineage>
</organism>
<evidence type="ECO:0000313" key="1">
    <source>
        <dbReference type="EMBL" id="KTB47346.1"/>
    </source>
</evidence>
<comment type="caution">
    <text evidence="1">The sequence shown here is derived from an EMBL/GenBank/DDBJ whole genome shotgun (WGS) entry which is preliminary data.</text>
</comment>
<dbReference type="AlphaFoldDB" id="A0A0W0GFN6"/>